<accession>A0A167FKV9</accession>
<organism evidence="1 2">
    <name type="scientific">Calocera viscosa (strain TUFC12733)</name>
    <dbReference type="NCBI Taxonomy" id="1330018"/>
    <lineage>
        <taxon>Eukaryota</taxon>
        <taxon>Fungi</taxon>
        <taxon>Dikarya</taxon>
        <taxon>Basidiomycota</taxon>
        <taxon>Agaricomycotina</taxon>
        <taxon>Dacrymycetes</taxon>
        <taxon>Dacrymycetales</taxon>
        <taxon>Dacrymycetaceae</taxon>
        <taxon>Calocera</taxon>
    </lineage>
</organism>
<evidence type="ECO:0008006" key="3">
    <source>
        <dbReference type="Google" id="ProtNLM"/>
    </source>
</evidence>
<evidence type="ECO:0000313" key="1">
    <source>
        <dbReference type="EMBL" id="KZO89603.1"/>
    </source>
</evidence>
<dbReference type="AlphaFoldDB" id="A0A167FKV9"/>
<evidence type="ECO:0000313" key="2">
    <source>
        <dbReference type="Proteomes" id="UP000076738"/>
    </source>
</evidence>
<sequence>MCSRIIGRNTSLNVLQLSSLTLPNTIYLPTLRKLQLKRVHLRGGSQFPSMLRHMNNLEALVLLGQLPECGLVSSLSENLPLNLPRLCALALSPLYDILDAHLIRLLDCPKLTALHLQDDDSPWDTTLVPNIMAAIEEQAWKLEELTFDCVLGAENIMMVPQFLLRQATDVRRLAISAELYAMARQTHGPNPFPAVKDLGLRLEWEHMHLLVGTPPEAHVPIVDDPAPVGLTPKQTPVTTESPPSATQAKMARLGIAVRELLCDDRRVYLYGPQLYKPSRPYQPSKDFNLLRSESRIPESAPVQVQEVYLGQAEWMY</sequence>
<dbReference type="InterPro" id="IPR032675">
    <property type="entry name" value="LRR_dom_sf"/>
</dbReference>
<gene>
    <name evidence="1" type="ORF">CALVIDRAFT_569780</name>
</gene>
<protein>
    <recommendedName>
        <fullName evidence="3">F-box domain-containing protein</fullName>
    </recommendedName>
</protein>
<dbReference type="EMBL" id="KV417377">
    <property type="protein sequence ID" value="KZO89603.1"/>
    <property type="molecule type" value="Genomic_DNA"/>
</dbReference>
<proteinExistence type="predicted"/>
<dbReference type="SUPFAM" id="SSF52047">
    <property type="entry name" value="RNI-like"/>
    <property type="match status" value="1"/>
</dbReference>
<keyword evidence="2" id="KW-1185">Reference proteome</keyword>
<name>A0A167FKV9_CALVF</name>
<dbReference type="Gene3D" id="3.80.10.10">
    <property type="entry name" value="Ribonuclease Inhibitor"/>
    <property type="match status" value="1"/>
</dbReference>
<dbReference type="Proteomes" id="UP000076738">
    <property type="component" value="Unassembled WGS sequence"/>
</dbReference>
<reference evidence="1 2" key="1">
    <citation type="journal article" date="2016" name="Mol. Biol. Evol.">
        <title>Comparative Genomics of Early-Diverging Mushroom-Forming Fungi Provides Insights into the Origins of Lignocellulose Decay Capabilities.</title>
        <authorList>
            <person name="Nagy L.G."/>
            <person name="Riley R."/>
            <person name="Tritt A."/>
            <person name="Adam C."/>
            <person name="Daum C."/>
            <person name="Floudas D."/>
            <person name="Sun H."/>
            <person name="Yadav J.S."/>
            <person name="Pangilinan J."/>
            <person name="Larsson K.H."/>
            <person name="Matsuura K."/>
            <person name="Barry K."/>
            <person name="Labutti K."/>
            <person name="Kuo R."/>
            <person name="Ohm R.A."/>
            <person name="Bhattacharya S.S."/>
            <person name="Shirouzu T."/>
            <person name="Yoshinaga Y."/>
            <person name="Martin F.M."/>
            <person name="Grigoriev I.V."/>
            <person name="Hibbett D.S."/>
        </authorList>
    </citation>
    <scope>NUCLEOTIDE SEQUENCE [LARGE SCALE GENOMIC DNA]</scope>
    <source>
        <strain evidence="1 2">TUFC12733</strain>
    </source>
</reference>